<dbReference type="InterPro" id="IPR050879">
    <property type="entry name" value="Acyltransferase_3"/>
</dbReference>
<protein>
    <submittedName>
        <fullName evidence="3">Acyltransferase 3</fullName>
    </submittedName>
</protein>
<feature type="transmembrane region" description="Helical" evidence="1">
    <location>
        <begin position="347"/>
        <end position="368"/>
    </location>
</feature>
<sequence length="396" mass="44674">MEHRRDLDGVRGVACLSVILLHTVVGAIQAEAGSSYDQFRIAIQPFLIGGVDLFFVLSGFLIGGILLDNKESTNYFRTFWRRRIGRIFPVYYVMILVLIALYAVDWFYKTPLISGLLYNQLPVWAYATFIQNFYMVSEGVFGNFLGVTWSLAVEEQFYLILPPLVFLLSRGKIVVIAVLAIFAAPFVRTILWQNIDWQASYLLSPARMDTVMWGVLIACAVRNEHVISVLSRLRMAIGIIIVFLAALVAADMFNYASAPLLATTTYHTHGLFVSTLRYSALAMMYALIILRLYLPGAGALRSFLSNPILVRVGLVSYAAYMYHQLINFTIHRAVHGGNPLIAEWRDAYLPIIVLSLTFLAAAVSYCYLEKPILDRARRQKYTFEEPQPQALLSRLG</sequence>
<organism evidence="3 4">
    <name type="scientific">Parvibaculum lavamentivorans (strain DS-1 / DSM 13023 / NCIMB 13966)</name>
    <dbReference type="NCBI Taxonomy" id="402881"/>
    <lineage>
        <taxon>Bacteria</taxon>
        <taxon>Pseudomonadati</taxon>
        <taxon>Pseudomonadota</taxon>
        <taxon>Alphaproteobacteria</taxon>
        <taxon>Hyphomicrobiales</taxon>
        <taxon>Parvibaculaceae</taxon>
        <taxon>Parvibaculum</taxon>
    </lineage>
</organism>
<reference evidence="3 4" key="1">
    <citation type="journal article" date="2011" name="Stand. Genomic Sci.">
        <title>Complete genome sequence of Parvibaculum lavamentivorans type strain (DS-1(T)).</title>
        <authorList>
            <person name="Schleheck D."/>
            <person name="Weiss M."/>
            <person name="Pitluck S."/>
            <person name="Bruce D."/>
            <person name="Land M.L."/>
            <person name="Han S."/>
            <person name="Saunders E."/>
            <person name="Tapia R."/>
            <person name="Detter C."/>
            <person name="Brettin T."/>
            <person name="Han J."/>
            <person name="Woyke T."/>
            <person name="Goodwin L."/>
            <person name="Pennacchio L."/>
            <person name="Nolan M."/>
            <person name="Cook A.M."/>
            <person name="Kjelleberg S."/>
            <person name="Thomas T."/>
        </authorList>
    </citation>
    <scope>NUCLEOTIDE SEQUENCE [LARGE SCALE GENOMIC DNA]</scope>
    <source>
        <strain evidence="4">DS-1 / DSM 13023 / NCIMB 13966</strain>
    </source>
</reference>
<dbReference type="GO" id="GO:0016020">
    <property type="term" value="C:membrane"/>
    <property type="evidence" value="ECO:0007669"/>
    <property type="project" value="TreeGrafter"/>
</dbReference>
<feature type="transmembrane region" description="Helical" evidence="1">
    <location>
        <begin position="233"/>
        <end position="256"/>
    </location>
</feature>
<feature type="domain" description="Acyltransferase 3" evidence="2">
    <location>
        <begin position="6"/>
        <end position="358"/>
    </location>
</feature>
<keyword evidence="1" id="KW-1133">Transmembrane helix</keyword>
<dbReference type="KEGG" id="pla:Plav_2491"/>
<gene>
    <name evidence="3" type="ordered locus">Plav_2491</name>
</gene>
<keyword evidence="4" id="KW-1185">Reference proteome</keyword>
<dbReference type="PANTHER" id="PTHR23028:SF53">
    <property type="entry name" value="ACYL_TRANSF_3 DOMAIN-CONTAINING PROTEIN"/>
    <property type="match status" value="1"/>
</dbReference>
<dbReference type="OrthoDB" id="9796461at2"/>
<evidence type="ECO:0000256" key="1">
    <source>
        <dbReference type="SAM" id="Phobius"/>
    </source>
</evidence>
<keyword evidence="3" id="KW-0808">Transferase</keyword>
<dbReference type="eggNOG" id="COG1835">
    <property type="taxonomic scope" value="Bacteria"/>
</dbReference>
<feature type="transmembrane region" description="Helical" evidence="1">
    <location>
        <begin position="12"/>
        <end position="30"/>
    </location>
</feature>
<dbReference type="Proteomes" id="UP000006377">
    <property type="component" value="Chromosome"/>
</dbReference>
<dbReference type="EMBL" id="CP000774">
    <property type="protein sequence ID" value="ABS64100.1"/>
    <property type="molecule type" value="Genomic_DNA"/>
</dbReference>
<evidence type="ECO:0000313" key="3">
    <source>
        <dbReference type="EMBL" id="ABS64100.1"/>
    </source>
</evidence>
<keyword evidence="1" id="KW-0812">Transmembrane</keyword>
<name>A7HW17_PARL1</name>
<feature type="transmembrane region" description="Helical" evidence="1">
    <location>
        <begin position="303"/>
        <end position="322"/>
    </location>
</feature>
<feature type="transmembrane region" description="Helical" evidence="1">
    <location>
        <begin position="173"/>
        <end position="195"/>
    </location>
</feature>
<evidence type="ECO:0000259" key="2">
    <source>
        <dbReference type="Pfam" id="PF01757"/>
    </source>
</evidence>
<dbReference type="Pfam" id="PF01757">
    <property type="entry name" value="Acyl_transf_3"/>
    <property type="match status" value="1"/>
</dbReference>
<dbReference type="HOGENOM" id="CLU_005679_1_4_5"/>
<dbReference type="RefSeq" id="WP_012111411.1">
    <property type="nucleotide sequence ID" value="NC_009719.1"/>
</dbReference>
<feature type="transmembrane region" description="Helical" evidence="1">
    <location>
        <begin position="88"/>
        <end position="108"/>
    </location>
</feature>
<keyword evidence="1" id="KW-0472">Membrane</keyword>
<evidence type="ECO:0000313" key="4">
    <source>
        <dbReference type="Proteomes" id="UP000006377"/>
    </source>
</evidence>
<feature type="transmembrane region" description="Helical" evidence="1">
    <location>
        <begin position="42"/>
        <end position="67"/>
    </location>
</feature>
<feature type="transmembrane region" description="Helical" evidence="1">
    <location>
        <begin position="276"/>
        <end position="294"/>
    </location>
</feature>
<accession>A7HW17</accession>
<dbReference type="GO" id="GO:0016747">
    <property type="term" value="F:acyltransferase activity, transferring groups other than amino-acyl groups"/>
    <property type="evidence" value="ECO:0007669"/>
    <property type="project" value="InterPro"/>
</dbReference>
<dbReference type="PANTHER" id="PTHR23028">
    <property type="entry name" value="ACETYLTRANSFERASE"/>
    <property type="match status" value="1"/>
</dbReference>
<keyword evidence="3" id="KW-0012">Acyltransferase</keyword>
<dbReference type="GO" id="GO:0009103">
    <property type="term" value="P:lipopolysaccharide biosynthetic process"/>
    <property type="evidence" value="ECO:0007669"/>
    <property type="project" value="TreeGrafter"/>
</dbReference>
<dbReference type="InterPro" id="IPR002656">
    <property type="entry name" value="Acyl_transf_3_dom"/>
</dbReference>
<dbReference type="AlphaFoldDB" id="A7HW17"/>
<proteinExistence type="predicted"/>